<keyword evidence="1" id="KW-0560">Oxidoreductase</keyword>
<reference evidence="2 3" key="1">
    <citation type="submission" date="2017-03" db="EMBL/GenBank/DDBJ databases">
        <title>Genomes of endolithic fungi from Antarctica.</title>
        <authorList>
            <person name="Coleine C."/>
            <person name="Masonjones S."/>
            <person name="Stajich J.E."/>
        </authorList>
    </citation>
    <scope>NUCLEOTIDE SEQUENCE [LARGE SCALE GENOMIC DNA]</scope>
    <source>
        <strain evidence="2 3">CCFEE 5184</strain>
    </source>
</reference>
<dbReference type="InterPro" id="IPR002347">
    <property type="entry name" value="SDR_fam"/>
</dbReference>
<dbReference type="OrthoDB" id="542013at2759"/>
<organism evidence="2 3">
    <name type="scientific">Friedmanniomyces simplex</name>
    <dbReference type="NCBI Taxonomy" id="329884"/>
    <lineage>
        <taxon>Eukaryota</taxon>
        <taxon>Fungi</taxon>
        <taxon>Dikarya</taxon>
        <taxon>Ascomycota</taxon>
        <taxon>Pezizomycotina</taxon>
        <taxon>Dothideomycetes</taxon>
        <taxon>Dothideomycetidae</taxon>
        <taxon>Mycosphaerellales</taxon>
        <taxon>Teratosphaeriaceae</taxon>
        <taxon>Friedmanniomyces</taxon>
    </lineage>
</organism>
<accession>A0A4U0VKW3</accession>
<dbReference type="Proteomes" id="UP000309340">
    <property type="component" value="Unassembled WGS sequence"/>
</dbReference>
<evidence type="ECO:0000313" key="3">
    <source>
        <dbReference type="Proteomes" id="UP000309340"/>
    </source>
</evidence>
<dbReference type="Pfam" id="PF00106">
    <property type="entry name" value="adh_short"/>
    <property type="match status" value="1"/>
</dbReference>
<dbReference type="InterPro" id="IPR036291">
    <property type="entry name" value="NAD(P)-bd_dom_sf"/>
</dbReference>
<evidence type="ECO:0008006" key="4">
    <source>
        <dbReference type="Google" id="ProtNLM"/>
    </source>
</evidence>
<dbReference type="SUPFAM" id="SSF51735">
    <property type="entry name" value="NAD(P)-binding Rossmann-fold domains"/>
    <property type="match status" value="1"/>
</dbReference>
<dbReference type="Gene3D" id="3.40.50.720">
    <property type="entry name" value="NAD(P)-binding Rossmann-like Domain"/>
    <property type="match status" value="1"/>
</dbReference>
<proteinExistence type="predicted"/>
<feature type="non-terminal residue" evidence="2">
    <location>
        <position position="1"/>
    </location>
</feature>
<evidence type="ECO:0000256" key="1">
    <source>
        <dbReference type="ARBA" id="ARBA00023002"/>
    </source>
</evidence>
<dbReference type="AlphaFoldDB" id="A0A4U0VKW3"/>
<feature type="non-terminal residue" evidence="2">
    <location>
        <position position="186"/>
    </location>
</feature>
<sequence>TVLVTGSNVGLGFEAAALFATLNAEKVILGVRSTSKGASAREHIEKRTGRNGVVDVWELDMGRYASINASADRVNKELPLLHVAVLNAGITAKDYVVGSEGWESTLQVNVLGTALLGSLLLPKMKASAISDEDLPHLVVVTSEAHRWLEAKDFPDTQIYQGHLLEAVNAKPANIRDWDGMLQPVRN</sequence>
<dbReference type="EMBL" id="NAJQ01002050">
    <property type="protein sequence ID" value="TKA49894.1"/>
    <property type="molecule type" value="Genomic_DNA"/>
</dbReference>
<keyword evidence="3" id="KW-1185">Reference proteome</keyword>
<dbReference type="STRING" id="329884.A0A4U0VKW3"/>
<evidence type="ECO:0000313" key="2">
    <source>
        <dbReference type="EMBL" id="TKA49894.1"/>
    </source>
</evidence>
<dbReference type="PANTHER" id="PTHR43157:SF31">
    <property type="entry name" value="PHOSPHATIDYLINOSITOL-GLYCAN BIOSYNTHESIS CLASS F PROTEIN"/>
    <property type="match status" value="1"/>
</dbReference>
<gene>
    <name evidence="2" type="ORF">B0A55_13721</name>
</gene>
<protein>
    <recommendedName>
        <fullName evidence="4">WW domain-containing oxidoreductase</fullName>
    </recommendedName>
</protein>
<comment type="caution">
    <text evidence="2">The sequence shown here is derived from an EMBL/GenBank/DDBJ whole genome shotgun (WGS) entry which is preliminary data.</text>
</comment>
<name>A0A4U0VKW3_9PEZI</name>
<dbReference type="PANTHER" id="PTHR43157">
    <property type="entry name" value="PHOSPHATIDYLINOSITOL-GLYCAN BIOSYNTHESIS CLASS F PROTEIN-RELATED"/>
    <property type="match status" value="1"/>
</dbReference>
<dbReference type="GO" id="GO:0016491">
    <property type="term" value="F:oxidoreductase activity"/>
    <property type="evidence" value="ECO:0007669"/>
    <property type="project" value="UniProtKB-KW"/>
</dbReference>